<evidence type="ECO:0000313" key="3">
    <source>
        <dbReference type="Proteomes" id="UP000683925"/>
    </source>
</evidence>
<keyword evidence="1" id="KW-0812">Transmembrane</keyword>
<keyword evidence="1" id="KW-0472">Membrane</keyword>
<protein>
    <recommendedName>
        <fullName evidence="4">Transmembrane protein</fullName>
    </recommendedName>
</protein>
<accession>A0A8S1YN02</accession>
<dbReference type="PANTHER" id="PTHR31398:SF0">
    <property type="entry name" value="MEIOTIC NUCLEAR DIVISION PROTEIN 1 HOMOLOG"/>
    <property type="match status" value="1"/>
</dbReference>
<comment type="caution">
    <text evidence="2">The sequence shown here is derived from an EMBL/GenBank/DDBJ whole genome shotgun (WGS) entry which is preliminary data.</text>
</comment>
<proteinExistence type="predicted"/>
<evidence type="ECO:0000256" key="1">
    <source>
        <dbReference type="SAM" id="Phobius"/>
    </source>
</evidence>
<organism evidence="2 3">
    <name type="scientific">Paramecium octaurelia</name>
    <dbReference type="NCBI Taxonomy" id="43137"/>
    <lineage>
        <taxon>Eukaryota</taxon>
        <taxon>Sar</taxon>
        <taxon>Alveolata</taxon>
        <taxon>Ciliophora</taxon>
        <taxon>Intramacronucleata</taxon>
        <taxon>Oligohymenophorea</taxon>
        <taxon>Peniculida</taxon>
        <taxon>Parameciidae</taxon>
        <taxon>Paramecium</taxon>
    </lineage>
</organism>
<feature type="transmembrane region" description="Helical" evidence="1">
    <location>
        <begin position="176"/>
        <end position="195"/>
    </location>
</feature>
<reference evidence="2" key="1">
    <citation type="submission" date="2021-01" db="EMBL/GenBank/DDBJ databases">
        <authorList>
            <consortium name="Genoscope - CEA"/>
            <person name="William W."/>
        </authorList>
    </citation>
    <scope>NUCLEOTIDE SEQUENCE</scope>
</reference>
<keyword evidence="3" id="KW-1185">Reference proteome</keyword>
<evidence type="ECO:0000313" key="2">
    <source>
        <dbReference type="EMBL" id="CAD8215028.1"/>
    </source>
</evidence>
<dbReference type="AlphaFoldDB" id="A0A8S1YN02"/>
<feature type="transmembrane region" description="Helical" evidence="1">
    <location>
        <begin position="297"/>
        <end position="316"/>
    </location>
</feature>
<name>A0A8S1YN02_PAROT</name>
<sequence length="378" mass="44927">MKKITFYTFSSSLINDLCLKILFFSLRSSHFDFSIQTTICQTELLISDAKVEKYILISHFYFRIITSHTLPIIGIDRYFNLNISQCERLREINKDSGKISVNSKQKQLQLQGAHNYQSNHVICHILQLIYNRNTFQLQKQEESNAQTGNIYKRIRQQKKLLTSQKQQLSYIPFIQIHIYLVFCLSQYKFVLSFCIRKGNRKYLRIGPRQPFQEIITNEFTRFSLSSSKAISQRYKLMQTFTDEGLIWEQILDQSNIQQSEWREISEFYDNQYLVIQDIMLDYKQTNNIRTYVKWQTILGKLGGIFQILIMIVAIILKQIIENFMKLEIVNNLFNSQNHFKQTQRIISNQINNSQNEIRIIDQGKSNLEIWLIIFGCRQ</sequence>
<keyword evidence="1" id="KW-1133">Transmembrane helix</keyword>
<dbReference type="GO" id="GO:0005634">
    <property type="term" value="C:nucleus"/>
    <property type="evidence" value="ECO:0007669"/>
    <property type="project" value="TreeGrafter"/>
</dbReference>
<dbReference type="EMBL" id="CAJJDP010000204">
    <property type="protein sequence ID" value="CAD8215028.1"/>
    <property type="molecule type" value="Genomic_DNA"/>
</dbReference>
<dbReference type="PANTHER" id="PTHR31398">
    <property type="entry name" value="MEIOTIC NUCLEAR DIVISION PROTEIN 1 HOMOLOG"/>
    <property type="match status" value="1"/>
</dbReference>
<gene>
    <name evidence="2" type="ORF">POCTA_138.1.T2000003</name>
</gene>
<dbReference type="Proteomes" id="UP000683925">
    <property type="component" value="Unassembled WGS sequence"/>
</dbReference>
<dbReference type="OrthoDB" id="298603at2759"/>
<evidence type="ECO:0008006" key="4">
    <source>
        <dbReference type="Google" id="ProtNLM"/>
    </source>
</evidence>
<dbReference type="GO" id="GO:0007131">
    <property type="term" value="P:reciprocal meiotic recombination"/>
    <property type="evidence" value="ECO:0007669"/>
    <property type="project" value="TreeGrafter"/>
</dbReference>